<evidence type="ECO:0000313" key="3">
    <source>
        <dbReference type="Proteomes" id="UP000323142"/>
    </source>
</evidence>
<dbReference type="SMART" id="SM00858">
    <property type="entry name" value="SAF"/>
    <property type="match status" value="1"/>
</dbReference>
<protein>
    <submittedName>
        <fullName evidence="2">Flp pilus assembly protein CpaB</fullName>
    </submittedName>
</protein>
<dbReference type="InterPro" id="IPR031571">
    <property type="entry name" value="RcpC_dom"/>
</dbReference>
<gene>
    <name evidence="2" type="primary">cpaB</name>
    <name evidence="2" type="ORF">F0L46_21655</name>
</gene>
<comment type="caution">
    <text evidence="2">The sequence shown here is derived from an EMBL/GenBank/DDBJ whole genome shotgun (WGS) entry which is preliminary data.</text>
</comment>
<dbReference type="Pfam" id="PF08666">
    <property type="entry name" value="SAF"/>
    <property type="match status" value="1"/>
</dbReference>
<evidence type="ECO:0000259" key="1">
    <source>
        <dbReference type="SMART" id="SM00858"/>
    </source>
</evidence>
<dbReference type="RefSeq" id="WP_149821492.1">
    <property type="nucleotide sequence ID" value="NZ_VUOA01000040.1"/>
</dbReference>
<dbReference type="OrthoDB" id="163768at2"/>
<dbReference type="InterPro" id="IPR013974">
    <property type="entry name" value="SAF"/>
</dbReference>
<accession>A0A5B2V7K6</accession>
<dbReference type="NCBIfam" id="TIGR03177">
    <property type="entry name" value="pilus_cpaB"/>
    <property type="match status" value="1"/>
</dbReference>
<dbReference type="CDD" id="cd11614">
    <property type="entry name" value="SAF_CpaB_FlgA_like"/>
    <property type="match status" value="1"/>
</dbReference>
<dbReference type="Pfam" id="PF16976">
    <property type="entry name" value="RcpC"/>
    <property type="match status" value="1"/>
</dbReference>
<evidence type="ECO:0000313" key="2">
    <source>
        <dbReference type="EMBL" id="KAA2234951.1"/>
    </source>
</evidence>
<dbReference type="AlphaFoldDB" id="A0A5B2V7K6"/>
<proteinExistence type="predicted"/>
<dbReference type="Proteomes" id="UP000323142">
    <property type="component" value="Unassembled WGS sequence"/>
</dbReference>
<organism evidence="2 3">
    <name type="scientific">Salinarimonas soli</name>
    <dbReference type="NCBI Taxonomy" id="1638099"/>
    <lineage>
        <taxon>Bacteria</taxon>
        <taxon>Pseudomonadati</taxon>
        <taxon>Pseudomonadota</taxon>
        <taxon>Alphaproteobacteria</taxon>
        <taxon>Hyphomicrobiales</taxon>
        <taxon>Salinarimonadaceae</taxon>
        <taxon>Salinarimonas</taxon>
    </lineage>
</organism>
<keyword evidence="3" id="KW-1185">Reference proteome</keyword>
<reference evidence="2 3" key="1">
    <citation type="submission" date="2019-09" db="EMBL/GenBank/DDBJ databases">
        <title>Salinarimonas rosea gen. nov., sp. nov., a new member of the a-2 subgroup of the Proteobacteria.</title>
        <authorList>
            <person name="Liu J."/>
        </authorList>
    </citation>
    <scope>NUCLEOTIDE SEQUENCE [LARGE SCALE GENOMIC DNA]</scope>
    <source>
        <strain evidence="2 3">BN140002</strain>
    </source>
</reference>
<feature type="domain" description="SAF" evidence="1">
    <location>
        <begin position="50"/>
        <end position="116"/>
    </location>
</feature>
<dbReference type="EMBL" id="VUOA01000040">
    <property type="protein sequence ID" value="KAA2234951.1"/>
    <property type="molecule type" value="Genomic_DNA"/>
</dbReference>
<sequence>MRSKTLVMIALAAVFGFVAIFAGQKWLDRQSGQRLREMQVVAARPAAPTATLVVAALPLRWGTEITRQHLREVAWPGDALPKGAFARIDDVLDGRNRRVALSAMEENEPLLAAKVTGPGGRASLAAVLGEGMKAATVRVNDVLGVAGFVLPGDRVDVMLTRVLDKGEAFSDVIAQSVRVLAVDQTADERSDKPAVVKAVTLEVTTAQAQKVTLATAVGTLSLAMRSPGAPEGEGVQRVSLDDLGRPLPREADKPAPGAVMTSLSAERTNAAVGVTRALKRQEYSVPVDAKP</sequence>
<reference evidence="2 3" key="2">
    <citation type="submission" date="2019-09" db="EMBL/GenBank/DDBJ databases">
        <authorList>
            <person name="Jin C."/>
        </authorList>
    </citation>
    <scope>NUCLEOTIDE SEQUENCE [LARGE SCALE GENOMIC DNA]</scope>
    <source>
        <strain evidence="2 3">BN140002</strain>
    </source>
</reference>
<dbReference type="InterPro" id="IPR017592">
    <property type="entry name" value="Pilus_assmbl_Flp-typ_CpaB"/>
</dbReference>
<name>A0A5B2V7K6_9HYPH</name>